<dbReference type="EMBL" id="MH822965">
    <property type="protein sequence ID" value="QBK47212.1"/>
    <property type="molecule type" value="Viral_cRNA"/>
</dbReference>
<name>A0AAE5YFM5_9MONO</name>
<dbReference type="RefSeq" id="YP_010799399.1">
    <property type="nucleotide sequence ID" value="NC_076649.1"/>
</dbReference>
<keyword evidence="1" id="KW-0472">Membrane</keyword>
<keyword evidence="3" id="KW-1185">Reference proteome</keyword>
<sequence length="120" mass="13670">MSLLLAAAAAAWLLVFQFFIQQAQIIFFGPNTPQIPPDPTLALVKTTAVDLYRSLSYSMDTVFCFTGAYIAVGLVPVVAVITAYGLRRYRAWRDDPMRLLEVRLKSVWRRENLGSYPRRR</sequence>
<accession>A0AAE5YFM5</accession>
<dbReference type="Proteomes" id="UP000831235">
    <property type="component" value="Segment"/>
</dbReference>
<feature type="transmembrane region" description="Helical" evidence="1">
    <location>
        <begin position="62"/>
        <end position="86"/>
    </location>
</feature>
<proteinExistence type="predicted"/>
<evidence type="ECO:0000313" key="2">
    <source>
        <dbReference type="EMBL" id="QBK47212.1"/>
    </source>
</evidence>
<dbReference type="GeneID" id="80537784"/>
<evidence type="ECO:0000313" key="3">
    <source>
        <dbReference type="Proteomes" id="UP000831235"/>
    </source>
</evidence>
<evidence type="ECO:0000256" key="1">
    <source>
        <dbReference type="SAM" id="Phobius"/>
    </source>
</evidence>
<reference evidence="2" key="1">
    <citation type="journal article" date="2019" name="BMC Genomics">
        <title>An insight into the sialotranscriptome and virome of Amazonian anophelines.</title>
        <authorList>
            <person name="Scarpassa V.M."/>
            <person name="Debat H.J."/>
            <person name="Alencar R.B."/>
            <person name="Saraiva J.F."/>
            <person name="Calvo E."/>
            <person name="Arca B."/>
            <person name="Ribeiro J.M."/>
        </authorList>
    </citation>
    <scope>NUCLEOTIDE SEQUENCE</scope>
    <source>
        <strain evidence="2">AMA</strain>
    </source>
</reference>
<keyword evidence="1" id="KW-1133">Transmembrane helix</keyword>
<dbReference type="KEGG" id="vg:80537784"/>
<organism evidence="2 3">
    <name type="scientific">Anopheles marajoara virus</name>
    <dbReference type="NCBI Taxonomy" id="2546225"/>
    <lineage>
        <taxon>Viruses</taxon>
        <taxon>Riboviria</taxon>
        <taxon>Orthornavirae</taxon>
        <taxon>Negarnaviricota</taxon>
        <taxon>Haploviricotina</taxon>
        <taxon>Monjiviricetes</taxon>
        <taxon>Mononegavirales</taxon>
        <taxon>Xinmoviridae</taxon>
        <taxon>Madalivirus</taxon>
        <taxon>Madalivirus amapaense</taxon>
    </lineage>
</organism>
<keyword evidence="1 2" id="KW-0812">Transmembrane</keyword>
<protein>
    <submittedName>
        <fullName evidence="2">Small transmembrane protein</fullName>
    </submittedName>
</protein>